<dbReference type="InParanoid" id="A0A1V8SFV6"/>
<dbReference type="SUPFAM" id="SSF51735">
    <property type="entry name" value="NAD(P)-binding Rossmann-fold domains"/>
    <property type="match status" value="1"/>
</dbReference>
<evidence type="ECO:0000313" key="5">
    <source>
        <dbReference type="Proteomes" id="UP000192596"/>
    </source>
</evidence>
<dbReference type="InterPro" id="IPR036291">
    <property type="entry name" value="NAD(P)-bd_dom_sf"/>
</dbReference>
<gene>
    <name evidence="4" type="ORF">B0A48_16170</name>
</gene>
<dbReference type="Gene3D" id="3.90.25.10">
    <property type="entry name" value="UDP-galactose 4-epimerase, domain 1"/>
    <property type="match status" value="1"/>
</dbReference>
<comment type="caution">
    <text evidence="4">The sequence shown here is derived from an EMBL/GenBank/DDBJ whole genome shotgun (WGS) entry which is preliminary data.</text>
</comment>
<dbReference type="GO" id="GO:0016491">
    <property type="term" value="F:oxidoreductase activity"/>
    <property type="evidence" value="ECO:0007669"/>
    <property type="project" value="UniProtKB-KW"/>
</dbReference>
<evidence type="ECO:0000313" key="4">
    <source>
        <dbReference type="EMBL" id="OQN97860.1"/>
    </source>
</evidence>
<dbReference type="Proteomes" id="UP000192596">
    <property type="component" value="Unassembled WGS sequence"/>
</dbReference>
<keyword evidence="1" id="KW-0521">NADP</keyword>
<dbReference type="STRING" id="1507870.A0A1V8SFV6"/>
<evidence type="ECO:0000256" key="2">
    <source>
        <dbReference type="ARBA" id="ARBA00023002"/>
    </source>
</evidence>
<dbReference type="PANTHER" id="PTHR47706">
    <property type="entry name" value="NMRA-LIKE FAMILY PROTEIN"/>
    <property type="match status" value="1"/>
</dbReference>
<keyword evidence="2" id="KW-0560">Oxidoreductase</keyword>
<organism evidence="4 5">
    <name type="scientific">Cryoendolithus antarcticus</name>
    <dbReference type="NCBI Taxonomy" id="1507870"/>
    <lineage>
        <taxon>Eukaryota</taxon>
        <taxon>Fungi</taxon>
        <taxon>Dikarya</taxon>
        <taxon>Ascomycota</taxon>
        <taxon>Pezizomycotina</taxon>
        <taxon>Dothideomycetes</taxon>
        <taxon>Dothideomycetidae</taxon>
        <taxon>Cladosporiales</taxon>
        <taxon>Cladosporiaceae</taxon>
        <taxon>Cryoendolithus</taxon>
    </lineage>
</organism>
<feature type="domain" description="NmrA-like" evidence="3">
    <location>
        <begin position="4"/>
        <end position="263"/>
    </location>
</feature>
<protein>
    <recommendedName>
        <fullName evidence="3">NmrA-like domain-containing protein</fullName>
    </recommendedName>
</protein>
<proteinExistence type="predicted"/>
<dbReference type="InterPro" id="IPR051609">
    <property type="entry name" value="NmrA/Isoflavone_reductase-like"/>
</dbReference>
<name>A0A1V8SFV6_9PEZI</name>
<evidence type="ECO:0000259" key="3">
    <source>
        <dbReference type="Pfam" id="PF05368"/>
    </source>
</evidence>
<dbReference type="InterPro" id="IPR045312">
    <property type="entry name" value="PCBER-like"/>
</dbReference>
<dbReference type="OrthoDB" id="9984533at2759"/>
<dbReference type="InterPro" id="IPR008030">
    <property type="entry name" value="NmrA-like"/>
</dbReference>
<dbReference type="AlphaFoldDB" id="A0A1V8SFV6"/>
<keyword evidence="5" id="KW-1185">Reference proteome</keyword>
<dbReference type="Gene3D" id="3.40.50.720">
    <property type="entry name" value="NAD(P)-binding Rossmann-like Domain"/>
    <property type="match status" value="1"/>
</dbReference>
<reference evidence="5" key="1">
    <citation type="submission" date="2017-03" db="EMBL/GenBank/DDBJ databases">
        <title>Genomes of endolithic fungi from Antarctica.</title>
        <authorList>
            <person name="Coleine C."/>
            <person name="Masonjones S."/>
            <person name="Stajich J.E."/>
        </authorList>
    </citation>
    <scope>NUCLEOTIDE SEQUENCE [LARGE SCALE GENOMIC DNA]</scope>
    <source>
        <strain evidence="5">CCFEE 5527</strain>
    </source>
</reference>
<accession>A0A1V8SFV6</accession>
<sequence>MAIKRVTLLGADGELGPAILTALLHANFEITVLKRANSSSPDNYPSNVKVAKVDEAFTVSDLTPLLRGQDALVITIKGTQVDLQRRLADAAIAAGVQRLIPADFGSCDSASAHAQELVPLFGAKTQLRSYLTELAEKHESFSWTAVVGGHFFDWRAEFLHLYPKDCKAEVLGKGDVRSSYSTLSRVGEATVKVLGTLDETKNRVVYVQSFNVTQSEILKSFEKASGKQWDVETFDPTEYEKTWVRKRDEGDKEAIENLVFMLGALESDWTKKQDFAMKLLGLEDENLDQVVSKCWEMWK</sequence>
<dbReference type="EMBL" id="NAJO01000050">
    <property type="protein sequence ID" value="OQN97860.1"/>
    <property type="molecule type" value="Genomic_DNA"/>
</dbReference>
<dbReference type="PANTHER" id="PTHR47706:SF9">
    <property type="entry name" value="NMRA-LIKE DOMAIN-CONTAINING PROTEIN-RELATED"/>
    <property type="match status" value="1"/>
</dbReference>
<dbReference type="CDD" id="cd05259">
    <property type="entry name" value="PCBER_SDR_a"/>
    <property type="match status" value="1"/>
</dbReference>
<dbReference type="Pfam" id="PF05368">
    <property type="entry name" value="NmrA"/>
    <property type="match status" value="1"/>
</dbReference>
<evidence type="ECO:0000256" key="1">
    <source>
        <dbReference type="ARBA" id="ARBA00022857"/>
    </source>
</evidence>